<dbReference type="SUPFAM" id="SSF81301">
    <property type="entry name" value="Nucleotidyltransferase"/>
    <property type="match status" value="1"/>
</dbReference>
<dbReference type="EMBL" id="CP053840">
    <property type="protein sequence ID" value="QKF68565.1"/>
    <property type="molecule type" value="Genomic_DNA"/>
</dbReference>
<reference evidence="9 10" key="1">
    <citation type="submission" date="2020-05" db="EMBL/GenBank/DDBJ databases">
        <title>Complete genome sequencing of Campylobacter and Arcobacter type strains.</title>
        <authorList>
            <person name="Miller W.G."/>
            <person name="Yee E."/>
        </authorList>
    </citation>
    <scope>NUCLEOTIDE SEQUENCE [LARGE SCALE GENOMIC DNA]</scope>
    <source>
        <strain evidence="9 10">LMG 26156</strain>
    </source>
</reference>
<name>A0AAE7BDH0_9BACT</name>
<feature type="domain" description="Polymerase beta nucleotidyltransferase" evidence="8">
    <location>
        <begin position="14"/>
        <end position="94"/>
    </location>
</feature>
<keyword evidence="4" id="KW-0479">Metal-binding</keyword>
<dbReference type="GO" id="GO:0016779">
    <property type="term" value="F:nucleotidyltransferase activity"/>
    <property type="evidence" value="ECO:0007669"/>
    <property type="project" value="UniProtKB-KW"/>
</dbReference>
<evidence type="ECO:0000256" key="4">
    <source>
        <dbReference type="ARBA" id="ARBA00022723"/>
    </source>
</evidence>
<proteinExistence type="predicted"/>
<comment type="cofactor">
    <cofactor evidence="1">
        <name>Mg(2+)</name>
        <dbReference type="ChEBI" id="CHEBI:18420"/>
    </cofactor>
</comment>
<keyword evidence="6" id="KW-0067">ATP-binding</keyword>
<evidence type="ECO:0000313" key="9">
    <source>
        <dbReference type="EMBL" id="QKF68565.1"/>
    </source>
</evidence>
<keyword evidence="5" id="KW-0547">Nucleotide-binding</keyword>
<evidence type="ECO:0000256" key="6">
    <source>
        <dbReference type="ARBA" id="ARBA00022840"/>
    </source>
</evidence>
<evidence type="ECO:0000256" key="7">
    <source>
        <dbReference type="ARBA" id="ARBA00022842"/>
    </source>
</evidence>
<dbReference type="Gene3D" id="3.30.460.10">
    <property type="entry name" value="Beta Polymerase, domain 2"/>
    <property type="match status" value="1"/>
</dbReference>
<dbReference type="InterPro" id="IPR041633">
    <property type="entry name" value="Polbeta"/>
</dbReference>
<accession>A0AAE7BDH0</accession>
<dbReference type="KEGG" id="avp:AVENP_3102"/>
<evidence type="ECO:0000256" key="5">
    <source>
        <dbReference type="ARBA" id="ARBA00022741"/>
    </source>
</evidence>
<evidence type="ECO:0000256" key="1">
    <source>
        <dbReference type="ARBA" id="ARBA00001946"/>
    </source>
</evidence>
<dbReference type="PANTHER" id="PTHR33571:SF14">
    <property type="entry name" value="PROTEIN ADENYLYLTRANSFERASE MJ0435-RELATED"/>
    <property type="match status" value="1"/>
</dbReference>
<dbReference type="InterPro" id="IPR052038">
    <property type="entry name" value="Type-VII_TA_antitoxin"/>
</dbReference>
<sequence>MTKNDILEKLTQEKSYIQNTFEVDKIGLFGSYAKDKQTENSDIDIYVEFKNKTFKNISGLWVFLEELYNKKIDLMHKHKRSNGAIFDKIQKEVIYG</sequence>
<keyword evidence="10" id="KW-1185">Reference proteome</keyword>
<protein>
    <submittedName>
        <fullName evidence="9">Nucleotidyltransferase domain-containing protein</fullName>
    </submittedName>
</protein>
<dbReference type="Pfam" id="PF18765">
    <property type="entry name" value="Polbeta"/>
    <property type="match status" value="1"/>
</dbReference>
<keyword evidence="2" id="KW-0808">Transferase</keyword>
<evidence type="ECO:0000313" key="10">
    <source>
        <dbReference type="Proteomes" id="UP000503482"/>
    </source>
</evidence>
<keyword evidence="3" id="KW-0548">Nucleotidyltransferase</keyword>
<dbReference type="PANTHER" id="PTHR33571">
    <property type="entry name" value="SSL8005 PROTEIN"/>
    <property type="match status" value="1"/>
</dbReference>
<dbReference type="GO" id="GO:0046872">
    <property type="term" value="F:metal ion binding"/>
    <property type="evidence" value="ECO:0007669"/>
    <property type="project" value="UniProtKB-KW"/>
</dbReference>
<dbReference type="Proteomes" id="UP000503482">
    <property type="component" value="Chromosome"/>
</dbReference>
<gene>
    <name evidence="9" type="ORF">AVENP_3102</name>
</gene>
<dbReference type="GO" id="GO:0005524">
    <property type="term" value="F:ATP binding"/>
    <property type="evidence" value="ECO:0007669"/>
    <property type="project" value="UniProtKB-KW"/>
</dbReference>
<dbReference type="CDD" id="cd05403">
    <property type="entry name" value="NT_KNTase_like"/>
    <property type="match status" value="1"/>
</dbReference>
<keyword evidence="7" id="KW-0460">Magnesium</keyword>
<evidence type="ECO:0000256" key="3">
    <source>
        <dbReference type="ARBA" id="ARBA00022695"/>
    </source>
</evidence>
<dbReference type="InterPro" id="IPR043519">
    <property type="entry name" value="NT_sf"/>
</dbReference>
<evidence type="ECO:0000259" key="8">
    <source>
        <dbReference type="Pfam" id="PF18765"/>
    </source>
</evidence>
<evidence type="ECO:0000256" key="2">
    <source>
        <dbReference type="ARBA" id="ARBA00022679"/>
    </source>
</evidence>
<organism evidence="9 10">
    <name type="scientific">Arcobacter venerupis</name>
    <dbReference type="NCBI Taxonomy" id="1054033"/>
    <lineage>
        <taxon>Bacteria</taxon>
        <taxon>Pseudomonadati</taxon>
        <taxon>Campylobacterota</taxon>
        <taxon>Epsilonproteobacteria</taxon>
        <taxon>Campylobacterales</taxon>
        <taxon>Arcobacteraceae</taxon>
        <taxon>Arcobacter</taxon>
    </lineage>
</organism>
<dbReference type="RefSeq" id="WP_128359856.1">
    <property type="nucleotide sequence ID" value="NZ_CP053840.1"/>
</dbReference>
<dbReference type="AlphaFoldDB" id="A0AAE7BDH0"/>